<dbReference type="SUPFAM" id="SSF48208">
    <property type="entry name" value="Six-hairpin glycosidases"/>
    <property type="match status" value="1"/>
</dbReference>
<feature type="domain" description="GH15-like" evidence="1">
    <location>
        <begin position="17"/>
        <end position="137"/>
    </location>
</feature>
<keyword evidence="2" id="KW-0378">Hydrolase</keyword>
<dbReference type="GO" id="GO:0004555">
    <property type="term" value="F:alpha,alpha-trehalase activity"/>
    <property type="evidence" value="ECO:0007669"/>
    <property type="project" value="UniProtKB-EC"/>
</dbReference>
<dbReference type="Gene3D" id="1.50.10.10">
    <property type="match status" value="1"/>
</dbReference>
<evidence type="ECO:0000259" key="1">
    <source>
        <dbReference type="Pfam" id="PF00723"/>
    </source>
</evidence>
<dbReference type="Proteomes" id="UP000238296">
    <property type="component" value="Unassembled WGS sequence"/>
</dbReference>
<reference evidence="2 3" key="1">
    <citation type="journal article" date="2017" name="Int. J. Syst. Evol. Microbiol.">
        <title>Mycobacterium talmoniae sp. nov., a slowly growing mycobacterium isolated from human respiratory samples.</title>
        <authorList>
            <person name="Davidson R.M."/>
            <person name="DeGroote M.A."/>
            <person name="Marola J.L."/>
            <person name="Buss S."/>
            <person name="Jones V."/>
            <person name="McNeil M.R."/>
            <person name="Freifeld A.G."/>
            <person name="Elaine Epperson L."/>
            <person name="Hasan N.A."/>
            <person name="Jackson M."/>
            <person name="Iwen P.C."/>
            <person name="Salfinger M."/>
            <person name="Strong M."/>
        </authorList>
    </citation>
    <scope>NUCLEOTIDE SEQUENCE [LARGE SCALE GENOMIC DNA]</scope>
    <source>
        <strain evidence="2 3">ATCC BAA-2683</strain>
    </source>
</reference>
<keyword evidence="2" id="KW-0326">Glycosidase</keyword>
<dbReference type="EMBL" id="PPEA01000635">
    <property type="protein sequence ID" value="PQM45493.1"/>
    <property type="molecule type" value="Genomic_DNA"/>
</dbReference>
<dbReference type="PANTHER" id="PTHR31616">
    <property type="entry name" value="TREHALASE"/>
    <property type="match status" value="1"/>
</dbReference>
<dbReference type="EC" id="3.2.1.28" evidence="2"/>
<dbReference type="PANTHER" id="PTHR31616:SF10">
    <property type="entry name" value="TREHALASE"/>
    <property type="match status" value="1"/>
</dbReference>
<dbReference type="InterPro" id="IPR012341">
    <property type="entry name" value="6hp_glycosidase-like_sf"/>
</dbReference>
<evidence type="ECO:0000313" key="2">
    <source>
        <dbReference type="EMBL" id="PQM45493.1"/>
    </source>
</evidence>
<comment type="caution">
    <text evidence="2">The sequence shown here is derived from an EMBL/GenBank/DDBJ whole genome shotgun (WGS) entry which is preliminary data.</text>
</comment>
<sequence length="150" mass="16336">MDSTRADTGAAARKLGGVDASLVLPAVRGALPADDPRTVATLAAVRDQLAVEQYVYRFRHDQRDLGDAEGAFLLCGFMMALAEHQQGNDWAAIRYFERNRSACGPAGLFSEEYDVSQRQLRGNLPQAFVHALMLETAATLGDPRSLSPRD</sequence>
<proteinExistence type="predicted"/>
<dbReference type="InterPro" id="IPR011613">
    <property type="entry name" value="GH15-like"/>
</dbReference>
<organism evidence="2 3">
    <name type="scientific">Mycobacterium talmoniae</name>
    <dbReference type="NCBI Taxonomy" id="1858794"/>
    <lineage>
        <taxon>Bacteria</taxon>
        <taxon>Bacillati</taxon>
        <taxon>Actinomycetota</taxon>
        <taxon>Actinomycetes</taxon>
        <taxon>Mycobacteriales</taxon>
        <taxon>Mycobacteriaceae</taxon>
        <taxon>Mycobacterium</taxon>
    </lineage>
</organism>
<gene>
    <name evidence="2" type="ORF">C1Y40_04350</name>
</gene>
<evidence type="ECO:0000313" key="3">
    <source>
        <dbReference type="Proteomes" id="UP000238296"/>
    </source>
</evidence>
<dbReference type="Pfam" id="PF00723">
    <property type="entry name" value="Glyco_hydro_15"/>
    <property type="match status" value="1"/>
</dbReference>
<name>A0A2S8BFP1_9MYCO</name>
<dbReference type="GO" id="GO:0005993">
    <property type="term" value="P:trehalose catabolic process"/>
    <property type="evidence" value="ECO:0007669"/>
    <property type="project" value="TreeGrafter"/>
</dbReference>
<dbReference type="InterPro" id="IPR008928">
    <property type="entry name" value="6-hairpin_glycosidase_sf"/>
</dbReference>
<dbReference type="AlphaFoldDB" id="A0A2S8BFP1"/>
<protein>
    <submittedName>
        <fullName evidence="2">Trehalase</fullName>
        <ecNumber evidence="2">3.2.1.28</ecNumber>
    </submittedName>
</protein>
<accession>A0A2S8BFP1</accession>